<proteinExistence type="predicted"/>
<dbReference type="Proteomes" id="UP000314294">
    <property type="component" value="Unassembled WGS sequence"/>
</dbReference>
<comment type="caution">
    <text evidence="2">The sequence shown here is derived from an EMBL/GenBank/DDBJ whole genome shotgun (WGS) entry which is preliminary data.</text>
</comment>
<evidence type="ECO:0000313" key="2">
    <source>
        <dbReference type="EMBL" id="TNN84742.1"/>
    </source>
</evidence>
<sequence length="67" mass="6922">MGSRPSLAAPTSGAMLGGERNRNAPKKHPAPPRPAPRFLSAITSFRAPSPALPYPTSSPTTKPFPGA</sequence>
<gene>
    <name evidence="2" type="ORF">EYF80_004787</name>
</gene>
<organism evidence="2 3">
    <name type="scientific">Liparis tanakae</name>
    <name type="common">Tanaka's snailfish</name>
    <dbReference type="NCBI Taxonomy" id="230148"/>
    <lineage>
        <taxon>Eukaryota</taxon>
        <taxon>Metazoa</taxon>
        <taxon>Chordata</taxon>
        <taxon>Craniata</taxon>
        <taxon>Vertebrata</taxon>
        <taxon>Euteleostomi</taxon>
        <taxon>Actinopterygii</taxon>
        <taxon>Neopterygii</taxon>
        <taxon>Teleostei</taxon>
        <taxon>Neoteleostei</taxon>
        <taxon>Acanthomorphata</taxon>
        <taxon>Eupercaria</taxon>
        <taxon>Perciformes</taxon>
        <taxon>Cottioidei</taxon>
        <taxon>Cottales</taxon>
        <taxon>Liparidae</taxon>
        <taxon>Liparis</taxon>
    </lineage>
</organism>
<protein>
    <submittedName>
        <fullName evidence="2">Uncharacterized protein</fullName>
    </submittedName>
</protein>
<evidence type="ECO:0000313" key="3">
    <source>
        <dbReference type="Proteomes" id="UP000314294"/>
    </source>
</evidence>
<keyword evidence="3" id="KW-1185">Reference proteome</keyword>
<accession>A0A4Z2J5H8</accession>
<name>A0A4Z2J5H8_9TELE</name>
<reference evidence="2 3" key="1">
    <citation type="submission" date="2019-03" db="EMBL/GenBank/DDBJ databases">
        <title>First draft genome of Liparis tanakae, snailfish: a comprehensive survey of snailfish specific genes.</title>
        <authorList>
            <person name="Kim W."/>
            <person name="Song I."/>
            <person name="Jeong J.-H."/>
            <person name="Kim D."/>
            <person name="Kim S."/>
            <person name="Ryu S."/>
            <person name="Song J.Y."/>
            <person name="Lee S.K."/>
        </authorList>
    </citation>
    <scope>NUCLEOTIDE SEQUENCE [LARGE SCALE GENOMIC DNA]</scope>
    <source>
        <tissue evidence="2">Muscle</tissue>
    </source>
</reference>
<feature type="region of interest" description="Disordered" evidence="1">
    <location>
        <begin position="1"/>
        <end position="67"/>
    </location>
</feature>
<evidence type="ECO:0000256" key="1">
    <source>
        <dbReference type="SAM" id="MobiDB-lite"/>
    </source>
</evidence>
<dbReference type="EMBL" id="SRLO01000024">
    <property type="protein sequence ID" value="TNN84742.1"/>
    <property type="molecule type" value="Genomic_DNA"/>
</dbReference>
<dbReference type="AlphaFoldDB" id="A0A4Z2J5H8"/>